<evidence type="ECO:0000313" key="14">
    <source>
        <dbReference type="EMBL" id="KAG2225045.1"/>
    </source>
</evidence>
<name>A0A8H7SAE5_9FUNG</name>
<accession>A0A8H7SAE5</accession>
<keyword evidence="15" id="KW-1185">Reference proteome</keyword>
<feature type="domain" description="DEAD-box RNA helicase Q" evidence="13">
    <location>
        <begin position="13"/>
        <end position="41"/>
    </location>
</feature>
<dbReference type="InterPro" id="IPR011545">
    <property type="entry name" value="DEAD/DEAH_box_helicase_dom"/>
</dbReference>
<evidence type="ECO:0000259" key="11">
    <source>
        <dbReference type="PROSITE" id="PS51192"/>
    </source>
</evidence>
<dbReference type="CDD" id="cd18787">
    <property type="entry name" value="SF2_C_DEAD"/>
    <property type="match status" value="1"/>
</dbReference>
<dbReference type="PANTHER" id="PTHR47959">
    <property type="entry name" value="ATP-DEPENDENT RNA HELICASE RHLE-RELATED"/>
    <property type="match status" value="1"/>
</dbReference>
<dbReference type="InterPro" id="IPR050079">
    <property type="entry name" value="DEAD_box_RNA_helicase"/>
</dbReference>
<evidence type="ECO:0000313" key="15">
    <source>
        <dbReference type="Proteomes" id="UP000646827"/>
    </source>
</evidence>
<dbReference type="InterPro" id="IPR001650">
    <property type="entry name" value="Helicase_C-like"/>
</dbReference>
<dbReference type="OrthoDB" id="434041at2759"/>
<feature type="domain" description="Helicase ATP-binding" evidence="11">
    <location>
        <begin position="44"/>
        <end position="214"/>
    </location>
</feature>
<keyword evidence="2 9" id="KW-0547">Nucleotide-binding</keyword>
<dbReference type="SMART" id="SM00490">
    <property type="entry name" value="HELICc"/>
    <property type="match status" value="1"/>
</dbReference>
<dbReference type="InterPro" id="IPR014001">
    <property type="entry name" value="Helicase_ATP-bd"/>
</dbReference>
<dbReference type="AlphaFoldDB" id="A0A8H7SAE5"/>
<dbReference type="SUPFAM" id="SSF52540">
    <property type="entry name" value="P-loop containing nucleoside triphosphate hydrolases"/>
    <property type="match status" value="1"/>
</dbReference>
<evidence type="ECO:0000259" key="12">
    <source>
        <dbReference type="PROSITE" id="PS51194"/>
    </source>
</evidence>
<dbReference type="InterPro" id="IPR000629">
    <property type="entry name" value="RNA-helicase_DEAD-box_CS"/>
</dbReference>
<feature type="short sequence motif" description="Q motif" evidence="8">
    <location>
        <begin position="13"/>
        <end position="41"/>
    </location>
</feature>
<evidence type="ECO:0000256" key="10">
    <source>
        <dbReference type="SAM" id="MobiDB-lite"/>
    </source>
</evidence>
<organism evidence="14 15">
    <name type="scientific">Circinella minor</name>
    <dbReference type="NCBI Taxonomy" id="1195481"/>
    <lineage>
        <taxon>Eukaryota</taxon>
        <taxon>Fungi</taxon>
        <taxon>Fungi incertae sedis</taxon>
        <taxon>Mucoromycota</taxon>
        <taxon>Mucoromycotina</taxon>
        <taxon>Mucoromycetes</taxon>
        <taxon>Mucorales</taxon>
        <taxon>Lichtheimiaceae</taxon>
        <taxon>Circinella</taxon>
    </lineage>
</organism>
<dbReference type="PROSITE" id="PS51194">
    <property type="entry name" value="HELICASE_CTER"/>
    <property type="match status" value="1"/>
</dbReference>
<evidence type="ECO:0000256" key="2">
    <source>
        <dbReference type="ARBA" id="ARBA00022741"/>
    </source>
</evidence>
<dbReference type="SMART" id="SM00487">
    <property type="entry name" value="DEXDc"/>
    <property type="match status" value="1"/>
</dbReference>
<reference evidence="14 15" key="1">
    <citation type="submission" date="2020-12" db="EMBL/GenBank/DDBJ databases">
        <title>Metabolic potential, ecology and presence of endohyphal bacteria is reflected in genomic diversity of Mucoromycotina.</title>
        <authorList>
            <person name="Muszewska A."/>
            <person name="Okrasinska A."/>
            <person name="Steczkiewicz K."/>
            <person name="Drgas O."/>
            <person name="Orlowska M."/>
            <person name="Perlinska-Lenart U."/>
            <person name="Aleksandrzak-Piekarczyk T."/>
            <person name="Szatraj K."/>
            <person name="Zielenkiewicz U."/>
            <person name="Pilsyk S."/>
            <person name="Malc E."/>
            <person name="Mieczkowski P."/>
            <person name="Kruszewska J.S."/>
            <person name="Biernat P."/>
            <person name="Pawlowska J."/>
        </authorList>
    </citation>
    <scope>NUCLEOTIDE SEQUENCE [LARGE SCALE GENOMIC DNA]</scope>
    <source>
        <strain evidence="14 15">CBS 142.35</strain>
    </source>
</reference>
<evidence type="ECO:0000256" key="3">
    <source>
        <dbReference type="ARBA" id="ARBA00022801"/>
    </source>
</evidence>
<keyword evidence="4 9" id="KW-0347">Helicase</keyword>
<protein>
    <recommendedName>
        <fullName evidence="1">RNA helicase</fullName>
        <ecNumber evidence="1">3.6.4.13</ecNumber>
    </recommendedName>
</protein>
<dbReference type="PROSITE" id="PS00039">
    <property type="entry name" value="DEAD_ATP_HELICASE"/>
    <property type="match status" value="1"/>
</dbReference>
<dbReference type="PANTHER" id="PTHR47959:SF1">
    <property type="entry name" value="ATP-DEPENDENT RNA HELICASE DBPA"/>
    <property type="match status" value="1"/>
</dbReference>
<evidence type="ECO:0000256" key="7">
    <source>
        <dbReference type="ARBA" id="ARBA00047984"/>
    </source>
</evidence>
<evidence type="ECO:0000256" key="5">
    <source>
        <dbReference type="ARBA" id="ARBA00022840"/>
    </source>
</evidence>
<dbReference type="GO" id="GO:0005524">
    <property type="term" value="F:ATP binding"/>
    <property type="evidence" value="ECO:0007669"/>
    <property type="project" value="UniProtKB-KW"/>
</dbReference>
<dbReference type="Gene3D" id="3.40.50.300">
    <property type="entry name" value="P-loop containing nucleotide triphosphate hydrolases"/>
    <property type="match status" value="2"/>
</dbReference>
<dbReference type="GO" id="GO:0016787">
    <property type="term" value="F:hydrolase activity"/>
    <property type="evidence" value="ECO:0007669"/>
    <property type="project" value="UniProtKB-KW"/>
</dbReference>
<comment type="catalytic activity">
    <reaction evidence="7">
        <text>ATP + H2O = ADP + phosphate + H(+)</text>
        <dbReference type="Rhea" id="RHEA:13065"/>
        <dbReference type="ChEBI" id="CHEBI:15377"/>
        <dbReference type="ChEBI" id="CHEBI:15378"/>
        <dbReference type="ChEBI" id="CHEBI:30616"/>
        <dbReference type="ChEBI" id="CHEBI:43474"/>
        <dbReference type="ChEBI" id="CHEBI:456216"/>
        <dbReference type="EC" id="3.6.4.13"/>
    </reaction>
</comment>
<keyword evidence="6" id="KW-0694">RNA-binding</keyword>
<dbReference type="GO" id="GO:0003724">
    <property type="term" value="F:RNA helicase activity"/>
    <property type="evidence" value="ECO:0007669"/>
    <property type="project" value="UniProtKB-EC"/>
</dbReference>
<keyword evidence="5 9" id="KW-0067">ATP-binding</keyword>
<keyword evidence="3 9" id="KW-0378">Hydrolase</keyword>
<proteinExistence type="inferred from homology"/>
<dbReference type="PROSITE" id="PS51192">
    <property type="entry name" value="HELICASE_ATP_BIND_1"/>
    <property type="match status" value="1"/>
</dbReference>
<feature type="domain" description="Helicase C-terminal" evidence="12">
    <location>
        <begin position="203"/>
        <end position="362"/>
    </location>
</feature>
<comment type="caution">
    <text evidence="14">The sequence shown here is derived from an EMBL/GenBank/DDBJ whole genome shotgun (WGS) entry which is preliminary data.</text>
</comment>
<dbReference type="EC" id="3.6.4.13" evidence="1"/>
<evidence type="ECO:0000256" key="6">
    <source>
        <dbReference type="ARBA" id="ARBA00022884"/>
    </source>
</evidence>
<comment type="similarity">
    <text evidence="9">Belongs to the DEAD box helicase family.</text>
</comment>
<dbReference type="Pfam" id="PF00270">
    <property type="entry name" value="DEAD"/>
    <property type="match status" value="1"/>
</dbReference>
<dbReference type="Proteomes" id="UP000646827">
    <property type="component" value="Unassembled WGS sequence"/>
</dbReference>
<gene>
    <name evidence="14" type="ORF">INT45_003245</name>
</gene>
<dbReference type="GO" id="GO:0003723">
    <property type="term" value="F:RNA binding"/>
    <property type="evidence" value="ECO:0007669"/>
    <property type="project" value="UniProtKB-KW"/>
</dbReference>
<evidence type="ECO:0000256" key="4">
    <source>
        <dbReference type="ARBA" id="ARBA00022806"/>
    </source>
</evidence>
<dbReference type="GO" id="GO:0005829">
    <property type="term" value="C:cytosol"/>
    <property type="evidence" value="ECO:0007669"/>
    <property type="project" value="TreeGrafter"/>
</dbReference>
<dbReference type="Pfam" id="PF00271">
    <property type="entry name" value="Helicase_C"/>
    <property type="match status" value="1"/>
</dbReference>
<evidence type="ECO:0000259" key="13">
    <source>
        <dbReference type="PROSITE" id="PS51195"/>
    </source>
</evidence>
<feature type="compositionally biased region" description="Low complexity" evidence="10">
    <location>
        <begin position="483"/>
        <end position="496"/>
    </location>
</feature>
<dbReference type="EMBL" id="JAEPRB010000033">
    <property type="protein sequence ID" value="KAG2225045.1"/>
    <property type="molecule type" value="Genomic_DNA"/>
</dbReference>
<evidence type="ECO:0000256" key="9">
    <source>
        <dbReference type="RuleBase" id="RU000492"/>
    </source>
</evidence>
<evidence type="ECO:0000256" key="1">
    <source>
        <dbReference type="ARBA" id="ARBA00012552"/>
    </source>
</evidence>
<sequence>MNRSRDVQINEDVDFEALVQNKYLLKGLEQAGYSRPSPIQLQAIPLGRLGVDLIAQAKSGTGKTVVFGVISLEVIRPNVNHPQVLMVAPTREIAIQIRDVIRNLAKYTSNIHCEAFIGGTAQHMDVKRLKNCQIVVGTPGRLMALLHDESLKTKDIKLFVMDEADKLLSEVFGQQIQYINNKLPKKKQTLAFSATFTQDLLDSFQSMMCQPQIVRLTTDVPELEGKYIAIELSKWLTQEGWKSGHISGSLSQPQRMDVMEKMRDFKLRVLVCSDLIARGIDIDRVNLVINIDYPRDVDTYMHRVGRTGRFGTSGIAVNLFGPEDEGFMSLLEEKGVHLMPLPDNVSYSEFRKALSENEEKLLRKHESQLEAKGDKHKSFTALDKKLKEKQRHDRHQEEIQEVSIVTATTTTENSYYGDEDDINDKIKPRQKKQKIMTTEEKQQDESYDYSTYNHDYSSNHHYYYHPPPFPPFFIPPQNTFFSSHNNNNNNGNSSNHFIPPNLYF</sequence>
<dbReference type="InterPro" id="IPR027417">
    <property type="entry name" value="P-loop_NTPase"/>
</dbReference>
<feature type="region of interest" description="Disordered" evidence="10">
    <location>
        <begin position="483"/>
        <end position="504"/>
    </location>
</feature>
<dbReference type="InterPro" id="IPR014014">
    <property type="entry name" value="RNA_helicase_DEAD_Q_motif"/>
</dbReference>
<evidence type="ECO:0000256" key="8">
    <source>
        <dbReference type="PROSITE-ProRule" id="PRU00552"/>
    </source>
</evidence>
<dbReference type="PROSITE" id="PS51195">
    <property type="entry name" value="Q_MOTIF"/>
    <property type="match status" value="1"/>
</dbReference>